<dbReference type="SUPFAM" id="SSF53218">
    <property type="entry name" value="Molybdenum cofactor biosynthesis proteins"/>
    <property type="match status" value="1"/>
</dbReference>
<dbReference type="PROSITE" id="PS01079">
    <property type="entry name" value="MOCF_BIOSYNTHESIS_2"/>
    <property type="match status" value="1"/>
</dbReference>
<evidence type="ECO:0000256" key="8">
    <source>
        <dbReference type="ARBA" id="ARBA00022842"/>
    </source>
</evidence>
<evidence type="ECO:0000256" key="5">
    <source>
        <dbReference type="ARBA" id="ARBA00022505"/>
    </source>
</evidence>
<reference evidence="13 14" key="1">
    <citation type="submission" date="2019-10" db="EMBL/GenBank/DDBJ databases">
        <title>Rubrobacter sp nov SCSIO 52915 isolated from a deep-sea sediment in the South China Sea.</title>
        <authorList>
            <person name="Chen R.W."/>
        </authorList>
    </citation>
    <scope>NUCLEOTIDE SEQUENCE [LARGE SCALE GENOMIC DNA]</scope>
    <source>
        <strain evidence="13 14">SCSIO 52915</strain>
    </source>
</reference>
<dbReference type="Gene3D" id="2.170.190.11">
    <property type="entry name" value="Molybdopterin biosynthesis moea protein, domain 3"/>
    <property type="match status" value="1"/>
</dbReference>
<keyword evidence="9 11" id="KW-0501">Molybdenum cofactor biosynthesis</keyword>
<dbReference type="SMART" id="SM00852">
    <property type="entry name" value="MoCF_biosynth"/>
    <property type="match status" value="1"/>
</dbReference>
<keyword evidence="5 11" id="KW-0500">Molybdenum</keyword>
<keyword evidence="8 11" id="KW-0460">Magnesium</keyword>
<evidence type="ECO:0000256" key="4">
    <source>
        <dbReference type="ARBA" id="ARBA00010763"/>
    </source>
</evidence>
<dbReference type="InterPro" id="IPR005111">
    <property type="entry name" value="MoeA_C_domain_IV"/>
</dbReference>
<dbReference type="Pfam" id="PF03453">
    <property type="entry name" value="MoeA_N"/>
    <property type="match status" value="1"/>
</dbReference>
<dbReference type="InterPro" id="IPR036425">
    <property type="entry name" value="MoaB/Mog-like_dom_sf"/>
</dbReference>
<dbReference type="EMBL" id="CP045121">
    <property type="protein sequence ID" value="QIN77750.1"/>
    <property type="molecule type" value="Genomic_DNA"/>
</dbReference>
<dbReference type="KEGG" id="rmar:GBA65_03595"/>
<evidence type="ECO:0000256" key="3">
    <source>
        <dbReference type="ARBA" id="ARBA00005046"/>
    </source>
</evidence>
<dbReference type="GO" id="GO:0005829">
    <property type="term" value="C:cytosol"/>
    <property type="evidence" value="ECO:0007669"/>
    <property type="project" value="TreeGrafter"/>
</dbReference>
<comment type="similarity">
    <text evidence="4 11">Belongs to the MoeA family.</text>
</comment>
<dbReference type="SUPFAM" id="SSF63882">
    <property type="entry name" value="MoeA N-terminal region -like"/>
    <property type="match status" value="1"/>
</dbReference>
<dbReference type="InterPro" id="IPR005110">
    <property type="entry name" value="MoeA_linker/N"/>
</dbReference>
<dbReference type="CDD" id="cd00887">
    <property type="entry name" value="MoeA"/>
    <property type="match status" value="1"/>
</dbReference>
<accession>A0A6G8PTJ0</accession>
<dbReference type="NCBIfam" id="NF045515">
    <property type="entry name" value="Glp_gephyrin"/>
    <property type="match status" value="1"/>
</dbReference>
<name>A0A6G8PTJ0_9ACTN</name>
<comment type="cofactor">
    <cofactor evidence="1 11">
        <name>Mg(2+)</name>
        <dbReference type="ChEBI" id="CHEBI:18420"/>
    </cofactor>
</comment>
<evidence type="ECO:0000259" key="12">
    <source>
        <dbReference type="SMART" id="SM00852"/>
    </source>
</evidence>
<dbReference type="SUPFAM" id="SSF63867">
    <property type="entry name" value="MoeA C-terminal domain-like"/>
    <property type="match status" value="1"/>
</dbReference>
<evidence type="ECO:0000256" key="10">
    <source>
        <dbReference type="ARBA" id="ARBA00047317"/>
    </source>
</evidence>
<evidence type="ECO:0000313" key="13">
    <source>
        <dbReference type="EMBL" id="QIN77750.1"/>
    </source>
</evidence>
<keyword evidence="7 11" id="KW-0479">Metal-binding</keyword>
<dbReference type="InterPro" id="IPR038987">
    <property type="entry name" value="MoeA-like"/>
</dbReference>
<feature type="domain" description="MoaB/Mog" evidence="12">
    <location>
        <begin position="180"/>
        <end position="323"/>
    </location>
</feature>
<organism evidence="13 14">
    <name type="scientific">Rubrobacter marinus</name>
    <dbReference type="NCBI Taxonomy" id="2653852"/>
    <lineage>
        <taxon>Bacteria</taxon>
        <taxon>Bacillati</taxon>
        <taxon>Actinomycetota</taxon>
        <taxon>Rubrobacteria</taxon>
        <taxon>Rubrobacterales</taxon>
        <taxon>Rubrobacteraceae</taxon>
        <taxon>Rubrobacter</taxon>
    </lineage>
</organism>
<sequence>MQLFQKLTDHHDAVRLILENARRLPVEMVPLVEARGLALAEDLYARFDSPPFDNSAVDGYAVRSADAEAGRVFEVVDEAPAGRPAEGSVGEGEAIKIFTGGVIPDGADAVVMVENTSGWGERFELKKGAPAGNNVRERGGDVHEGDLILAAGTEVGVPEIALAATQGYGELPVYRRPKVVVLATGTELVEPGARELAPGEIFDSNSYALVAQALEAGADARRVSAASDDADVLRAAVEEALEDADVVVTSGGVSVGEKDLVKSTLLDLGVSQVFWGVKLKPGKPVFFGARDDAEGSARFFGLPGNPVSAMVCFELFVRPALMAMTGREDRRRPRVSVYFDDDVENKFGRMHAMRVTLTRTEKGLRAESVGAQGSGLVSSLTKADALALIGPESEGVRAGEPVEAIVLREDVLLGAVPGF</sequence>
<dbReference type="InterPro" id="IPR036688">
    <property type="entry name" value="MoeA_C_domain_IV_sf"/>
</dbReference>
<evidence type="ECO:0000256" key="9">
    <source>
        <dbReference type="ARBA" id="ARBA00023150"/>
    </source>
</evidence>
<dbReference type="GO" id="GO:0006777">
    <property type="term" value="P:Mo-molybdopterin cofactor biosynthetic process"/>
    <property type="evidence" value="ECO:0007669"/>
    <property type="project" value="UniProtKB-UniRule"/>
</dbReference>
<dbReference type="Pfam" id="PF00994">
    <property type="entry name" value="MoCF_biosynth"/>
    <property type="match status" value="1"/>
</dbReference>
<dbReference type="GO" id="GO:0046872">
    <property type="term" value="F:metal ion binding"/>
    <property type="evidence" value="ECO:0007669"/>
    <property type="project" value="UniProtKB-UniRule"/>
</dbReference>
<dbReference type="Gene3D" id="3.90.105.10">
    <property type="entry name" value="Molybdopterin biosynthesis moea protein, domain 2"/>
    <property type="match status" value="1"/>
</dbReference>
<protein>
    <recommendedName>
        <fullName evidence="11">Molybdopterin molybdenumtransferase</fullName>
        <ecNumber evidence="11">2.10.1.1</ecNumber>
    </recommendedName>
</protein>
<evidence type="ECO:0000256" key="11">
    <source>
        <dbReference type="RuleBase" id="RU365090"/>
    </source>
</evidence>
<comment type="function">
    <text evidence="2 11">Catalyzes the insertion of molybdate into adenylated molybdopterin with the concomitant release of AMP.</text>
</comment>
<dbReference type="Gene3D" id="2.40.340.10">
    <property type="entry name" value="MoeA, C-terminal, domain IV"/>
    <property type="match status" value="1"/>
</dbReference>
<gene>
    <name evidence="13" type="ORF">GBA65_03595</name>
</gene>
<dbReference type="UniPathway" id="UPA00344"/>
<dbReference type="Gene3D" id="3.40.980.10">
    <property type="entry name" value="MoaB/Mog-like domain"/>
    <property type="match status" value="1"/>
</dbReference>
<dbReference type="InterPro" id="IPR001453">
    <property type="entry name" value="MoaB/Mog_dom"/>
</dbReference>
<dbReference type="Proteomes" id="UP000502706">
    <property type="component" value="Chromosome"/>
</dbReference>
<dbReference type="FunFam" id="3.40.980.10:FF:000004">
    <property type="entry name" value="Molybdopterin molybdenumtransferase"/>
    <property type="match status" value="1"/>
</dbReference>
<evidence type="ECO:0000256" key="1">
    <source>
        <dbReference type="ARBA" id="ARBA00001946"/>
    </source>
</evidence>
<evidence type="ECO:0000256" key="6">
    <source>
        <dbReference type="ARBA" id="ARBA00022679"/>
    </source>
</evidence>
<evidence type="ECO:0000256" key="7">
    <source>
        <dbReference type="ARBA" id="ARBA00022723"/>
    </source>
</evidence>
<comment type="catalytic activity">
    <reaction evidence="10">
        <text>adenylyl-molybdopterin + molybdate = Mo-molybdopterin + AMP + H(+)</text>
        <dbReference type="Rhea" id="RHEA:35047"/>
        <dbReference type="ChEBI" id="CHEBI:15378"/>
        <dbReference type="ChEBI" id="CHEBI:36264"/>
        <dbReference type="ChEBI" id="CHEBI:62727"/>
        <dbReference type="ChEBI" id="CHEBI:71302"/>
        <dbReference type="ChEBI" id="CHEBI:456215"/>
        <dbReference type="EC" id="2.10.1.1"/>
    </reaction>
</comment>
<keyword evidence="6 11" id="KW-0808">Transferase</keyword>
<keyword evidence="14" id="KW-1185">Reference proteome</keyword>
<dbReference type="PANTHER" id="PTHR10192">
    <property type="entry name" value="MOLYBDOPTERIN BIOSYNTHESIS PROTEIN"/>
    <property type="match status" value="1"/>
</dbReference>
<dbReference type="RefSeq" id="WP_166395430.1">
    <property type="nucleotide sequence ID" value="NZ_CP045121.1"/>
</dbReference>
<dbReference type="AlphaFoldDB" id="A0A6G8PTJ0"/>
<proteinExistence type="inferred from homology"/>
<evidence type="ECO:0000313" key="14">
    <source>
        <dbReference type="Proteomes" id="UP000502706"/>
    </source>
</evidence>
<dbReference type="GO" id="GO:0061599">
    <property type="term" value="F:molybdopterin molybdotransferase activity"/>
    <property type="evidence" value="ECO:0007669"/>
    <property type="project" value="UniProtKB-UniRule"/>
</dbReference>
<dbReference type="FunFam" id="2.170.190.11:FF:000001">
    <property type="entry name" value="Molybdopterin molybdenumtransferase"/>
    <property type="match status" value="1"/>
</dbReference>
<dbReference type="InterPro" id="IPR036135">
    <property type="entry name" value="MoeA_linker/N_sf"/>
</dbReference>
<dbReference type="Pfam" id="PF03454">
    <property type="entry name" value="MoeA_C"/>
    <property type="match status" value="1"/>
</dbReference>
<dbReference type="InterPro" id="IPR008284">
    <property type="entry name" value="MoCF_biosynth_CS"/>
</dbReference>
<dbReference type="NCBIfam" id="TIGR00177">
    <property type="entry name" value="molyb_syn"/>
    <property type="match status" value="1"/>
</dbReference>
<comment type="pathway">
    <text evidence="3 11">Cofactor biosynthesis; molybdopterin biosynthesis.</text>
</comment>
<evidence type="ECO:0000256" key="2">
    <source>
        <dbReference type="ARBA" id="ARBA00002901"/>
    </source>
</evidence>
<dbReference type="PANTHER" id="PTHR10192:SF5">
    <property type="entry name" value="GEPHYRIN"/>
    <property type="match status" value="1"/>
</dbReference>
<dbReference type="EC" id="2.10.1.1" evidence="11"/>